<dbReference type="AlphaFoldDB" id="A0A074YTS2"/>
<dbReference type="EMBL" id="KL584796">
    <property type="protein sequence ID" value="KEQ90241.1"/>
    <property type="molecule type" value="Genomic_DNA"/>
</dbReference>
<evidence type="ECO:0000313" key="3">
    <source>
        <dbReference type="EMBL" id="KEQ90241.1"/>
    </source>
</evidence>
<evidence type="ECO:0000256" key="1">
    <source>
        <dbReference type="ARBA" id="ARBA00022801"/>
    </source>
</evidence>
<feature type="domain" description="CBM-cenC" evidence="2">
    <location>
        <begin position="196"/>
        <end position="279"/>
    </location>
</feature>
<dbReference type="HOGENOM" id="CLU_821323_0_0_1"/>
<dbReference type="SUPFAM" id="SSF49785">
    <property type="entry name" value="Galactose-binding domain-like"/>
    <property type="match status" value="1"/>
</dbReference>
<organism evidence="3 4">
    <name type="scientific">Aureobasidium subglaciale (strain EXF-2481)</name>
    <name type="common">Aureobasidium pullulans var. subglaciale</name>
    <dbReference type="NCBI Taxonomy" id="1043005"/>
    <lineage>
        <taxon>Eukaryota</taxon>
        <taxon>Fungi</taxon>
        <taxon>Dikarya</taxon>
        <taxon>Ascomycota</taxon>
        <taxon>Pezizomycotina</taxon>
        <taxon>Dothideomycetes</taxon>
        <taxon>Dothideomycetidae</taxon>
        <taxon>Dothideales</taxon>
        <taxon>Saccotheciaceae</taxon>
        <taxon>Aureobasidium</taxon>
    </lineage>
</organism>
<dbReference type="InterPro" id="IPR003305">
    <property type="entry name" value="CenC_carb-bd"/>
</dbReference>
<dbReference type="Proteomes" id="UP000030641">
    <property type="component" value="Unassembled WGS sequence"/>
</dbReference>
<dbReference type="GO" id="GO:0016798">
    <property type="term" value="F:hydrolase activity, acting on glycosyl bonds"/>
    <property type="evidence" value="ECO:0007669"/>
    <property type="project" value="InterPro"/>
</dbReference>
<dbReference type="Gene3D" id="2.60.120.260">
    <property type="entry name" value="Galactose-binding domain-like"/>
    <property type="match status" value="1"/>
</dbReference>
<name>A0A074YTS2_AURSE</name>
<dbReference type="STRING" id="1043005.A0A074YTS2"/>
<dbReference type="InParanoid" id="A0A074YTS2"/>
<evidence type="ECO:0000259" key="2">
    <source>
        <dbReference type="Pfam" id="PF02018"/>
    </source>
</evidence>
<sequence length="338" mass="35975">MYTQAWGASYAKNAGQWRGQDHYTIGLSYISSNATISGDVSCPSDVPYLSASGAAFCSAYIAYTPPTTTVSTQTVTPAVSTVLSTQISLQTDTIYSTELQTSVQTATLTRQLRRDIQTPASLSTWSPSRISAACSAVATGTNTATATETAATPYTTIVTTQVQSLTQTIPTTLIVQTTTTTTLDLAPIPTPVVGLNIIQNPSFENGQTSWSCSGQGCRSWSYQPAAQAGSGYLIVEFGQSSSTVSQPLTNLKPGASYTLSFYNAAQTYNTPNCNIQAYLDSTLLTTAKLVDGYNGYHYAYTSAKVTPTATKQTLNLVMSCNPTGNQFLFLDNVQFYAN</sequence>
<protein>
    <recommendedName>
        <fullName evidence="2">CBM-cenC domain-containing protein</fullName>
    </recommendedName>
</protein>
<dbReference type="Pfam" id="PF02018">
    <property type="entry name" value="CBM_4_9"/>
    <property type="match status" value="1"/>
</dbReference>
<reference evidence="3 4" key="1">
    <citation type="journal article" date="2014" name="BMC Genomics">
        <title>Genome sequencing of four Aureobasidium pullulans varieties: biotechnological potential, stress tolerance, and description of new species.</title>
        <authorList>
            <person name="Gostin Ar C."/>
            <person name="Ohm R.A."/>
            <person name="Kogej T."/>
            <person name="Sonjak S."/>
            <person name="Turk M."/>
            <person name="Zajc J."/>
            <person name="Zalar P."/>
            <person name="Grube M."/>
            <person name="Sun H."/>
            <person name="Han J."/>
            <person name="Sharma A."/>
            <person name="Chiniquy J."/>
            <person name="Ngan C.Y."/>
            <person name="Lipzen A."/>
            <person name="Barry K."/>
            <person name="Grigoriev I.V."/>
            <person name="Gunde-Cimerman N."/>
        </authorList>
    </citation>
    <scope>NUCLEOTIDE SEQUENCE [LARGE SCALE GENOMIC DNA]</scope>
    <source>
        <strain evidence="3 4">EXF-2481</strain>
    </source>
</reference>
<evidence type="ECO:0000313" key="4">
    <source>
        <dbReference type="Proteomes" id="UP000030641"/>
    </source>
</evidence>
<accession>A0A074YTS2</accession>
<keyword evidence="1" id="KW-0378">Hydrolase</keyword>
<proteinExistence type="predicted"/>
<dbReference type="OrthoDB" id="3895527at2759"/>
<keyword evidence="4" id="KW-1185">Reference proteome</keyword>
<dbReference type="RefSeq" id="XP_013338736.1">
    <property type="nucleotide sequence ID" value="XM_013483282.1"/>
</dbReference>
<dbReference type="GeneID" id="25369189"/>
<dbReference type="OMA" id="SSTWTKG"/>
<gene>
    <name evidence="3" type="ORF">AUEXF2481DRAFT_578522</name>
</gene>
<dbReference type="InterPro" id="IPR008979">
    <property type="entry name" value="Galactose-bd-like_sf"/>
</dbReference>